<gene>
    <name evidence="2" type="ORF">NIES80_27830</name>
</gene>
<evidence type="ECO:0000313" key="2">
    <source>
        <dbReference type="EMBL" id="GCL43072.1"/>
    </source>
</evidence>
<sequence>MSYKVSIVIEKDEHEYYAYCPELPGCQSEGDSLESVQANIKEAVELYIETLSEFEKQALQQKEILTMIS</sequence>
<evidence type="ECO:0000313" key="3">
    <source>
        <dbReference type="Proteomes" id="UP000299367"/>
    </source>
</evidence>
<dbReference type="Proteomes" id="UP000299367">
    <property type="component" value="Unassembled WGS sequence"/>
</dbReference>
<reference evidence="3" key="1">
    <citation type="submission" date="2019-02" db="EMBL/GenBank/DDBJ databases">
        <title>Draft genome sequence of Dolichospermum planctonicum NIES-80.</title>
        <authorList>
            <person name="Yamaguchi H."/>
            <person name="Suzuki S."/>
            <person name="Kawachi M."/>
        </authorList>
    </citation>
    <scope>NUCLEOTIDE SEQUENCE [LARGE SCALE GENOMIC DNA]</scope>
    <source>
        <strain evidence="3">NIES-80</strain>
    </source>
</reference>
<dbReference type="InterPro" id="IPR031807">
    <property type="entry name" value="HicB-like"/>
</dbReference>
<protein>
    <recommendedName>
        <fullName evidence="1">HicB-like antitoxin of toxin-antitoxin system domain-containing protein</fullName>
    </recommendedName>
</protein>
<dbReference type="Gene3D" id="3.30.160.250">
    <property type="match status" value="1"/>
</dbReference>
<dbReference type="AlphaFoldDB" id="A0A480AF56"/>
<organism evidence="2 3">
    <name type="scientific">Dolichospermum planctonicum</name>
    <dbReference type="NCBI Taxonomy" id="136072"/>
    <lineage>
        <taxon>Bacteria</taxon>
        <taxon>Bacillati</taxon>
        <taxon>Cyanobacteriota</taxon>
        <taxon>Cyanophyceae</taxon>
        <taxon>Nostocales</taxon>
        <taxon>Aphanizomenonaceae</taxon>
        <taxon>Dolichospermum</taxon>
    </lineage>
</organism>
<dbReference type="PANTHER" id="PTHR34504">
    <property type="entry name" value="ANTITOXIN HICB"/>
    <property type="match status" value="1"/>
</dbReference>
<dbReference type="InterPro" id="IPR035069">
    <property type="entry name" value="TTHA1013/TTHA0281-like"/>
</dbReference>
<comment type="caution">
    <text evidence="2">The sequence shown here is derived from an EMBL/GenBank/DDBJ whole genome shotgun (WGS) entry which is preliminary data.</text>
</comment>
<proteinExistence type="predicted"/>
<dbReference type="RefSeq" id="WP_137908593.1">
    <property type="nucleotide sequence ID" value="NZ_BJCF01000032.1"/>
</dbReference>
<dbReference type="EMBL" id="BJCF01000032">
    <property type="protein sequence ID" value="GCL43072.1"/>
    <property type="molecule type" value="Genomic_DNA"/>
</dbReference>
<dbReference type="SUPFAM" id="SSF143100">
    <property type="entry name" value="TTHA1013/TTHA0281-like"/>
    <property type="match status" value="1"/>
</dbReference>
<accession>A0A480AF56</accession>
<dbReference type="OrthoDB" id="5419659at2"/>
<name>A0A480AF56_9CYAN</name>
<dbReference type="PANTHER" id="PTHR34504:SF2">
    <property type="entry name" value="UPF0150 PROTEIN SSL0259"/>
    <property type="match status" value="1"/>
</dbReference>
<dbReference type="Pfam" id="PF15919">
    <property type="entry name" value="HicB_lk_antitox"/>
    <property type="match status" value="1"/>
</dbReference>
<evidence type="ECO:0000259" key="1">
    <source>
        <dbReference type="Pfam" id="PF15919"/>
    </source>
</evidence>
<feature type="domain" description="HicB-like antitoxin of toxin-antitoxin system" evidence="1">
    <location>
        <begin position="7"/>
        <end position="64"/>
    </location>
</feature>
<dbReference type="InterPro" id="IPR051404">
    <property type="entry name" value="TA_system_antitoxin"/>
</dbReference>